<dbReference type="AlphaFoldDB" id="A0A563ETZ6"/>
<protein>
    <submittedName>
        <fullName evidence="1">Uncharacterized protein</fullName>
    </submittedName>
</protein>
<evidence type="ECO:0000313" key="1">
    <source>
        <dbReference type="EMBL" id="TWP50594.1"/>
    </source>
</evidence>
<sequence>MTSAPNTSAALAVDAAVELEAAVRAYSAAYLGGKGEAYDLLSQRCRERMTRAAFLQLVAAASEQYGPQEIASLKIDQVSGDLGRVTYTYAKPELDQRGEPWVRETGMWRVDDC</sequence>
<dbReference type="EMBL" id="VOBR01000012">
    <property type="protein sequence ID" value="TWP50594.1"/>
    <property type="molecule type" value="Genomic_DNA"/>
</dbReference>
<reference evidence="1 2" key="1">
    <citation type="submission" date="2019-07" db="EMBL/GenBank/DDBJ databases">
        <title>Lentzea xizangensis sp. nov., isolated from Qinghai-Tibetan Plateau Soils.</title>
        <authorList>
            <person name="Huang J."/>
        </authorList>
    </citation>
    <scope>NUCLEOTIDE SEQUENCE [LARGE SCALE GENOMIC DNA]</scope>
    <source>
        <strain evidence="1 2">FXJ1.1311</strain>
    </source>
</reference>
<keyword evidence="2" id="KW-1185">Reference proteome</keyword>
<dbReference type="Proteomes" id="UP000316639">
    <property type="component" value="Unassembled WGS sequence"/>
</dbReference>
<proteinExistence type="predicted"/>
<comment type="caution">
    <text evidence="1">The sequence shown here is derived from an EMBL/GenBank/DDBJ whole genome shotgun (WGS) entry which is preliminary data.</text>
</comment>
<gene>
    <name evidence="1" type="ORF">FKR81_19755</name>
</gene>
<evidence type="ECO:0000313" key="2">
    <source>
        <dbReference type="Proteomes" id="UP000316639"/>
    </source>
</evidence>
<dbReference type="OrthoDB" id="4329166at2"/>
<name>A0A563ETZ6_9PSEU</name>
<organism evidence="1 2">
    <name type="scientific">Lentzea tibetensis</name>
    <dbReference type="NCBI Taxonomy" id="2591470"/>
    <lineage>
        <taxon>Bacteria</taxon>
        <taxon>Bacillati</taxon>
        <taxon>Actinomycetota</taxon>
        <taxon>Actinomycetes</taxon>
        <taxon>Pseudonocardiales</taxon>
        <taxon>Pseudonocardiaceae</taxon>
        <taxon>Lentzea</taxon>
    </lineage>
</organism>
<accession>A0A563ETZ6</accession>